<evidence type="ECO:0000313" key="5">
    <source>
        <dbReference type="EMBL" id="RFS83075.1"/>
    </source>
</evidence>
<evidence type="ECO:0000259" key="4">
    <source>
        <dbReference type="Pfam" id="PF01420"/>
    </source>
</evidence>
<dbReference type="AlphaFoldDB" id="A0A372GCG2"/>
<evidence type="ECO:0000256" key="1">
    <source>
        <dbReference type="ARBA" id="ARBA00010923"/>
    </source>
</evidence>
<reference evidence="5 6" key="1">
    <citation type="submission" date="2018-08" db="EMBL/GenBank/DDBJ databases">
        <title>Actinomadura spongicola sp. nov., isolated from marine sponge Leucetta chagosensis.</title>
        <authorList>
            <person name="Li L."/>
            <person name="Lin H.W."/>
        </authorList>
    </citation>
    <scope>NUCLEOTIDE SEQUENCE [LARGE SCALE GENOMIC DNA]</scope>
    <source>
        <strain evidence="5 6">LHW52907</strain>
    </source>
</reference>
<dbReference type="Proteomes" id="UP000262882">
    <property type="component" value="Unassembled WGS sequence"/>
</dbReference>
<keyword evidence="6" id="KW-1185">Reference proteome</keyword>
<evidence type="ECO:0000313" key="6">
    <source>
        <dbReference type="Proteomes" id="UP000262882"/>
    </source>
</evidence>
<dbReference type="Gene3D" id="1.10.287.1120">
    <property type="entry name" value="Bipartite methylase S protein"/>
    <property type="match status" value="1"/>
</dbReference>
<comment type="similarity">
    <text evidence="1">Belongs to the type-I restriction system S methylase family.</text>
</comment>
<gene>
    <name evidence="5" type="ORF">D0T12_23105</name>
</gene>
<name>A0A372GCG2_9ACTN</name>
<dbReference type="InterPro" id="IPR000055">
    <property type="entry name" value="Restrct_endonuc_typeI_TRD"/>
</dbReference>
<dbReference type="CDD" id="cd17266">
    <property type="entry name" value="RMtype1_S_Sau1132ORF3780P-TRD2-CR2_like"/>
    <property type="match status" value="1"/>
</dbReference>
<dbReference type="GO" id="GO:0009307">
    <property type="term" value="P:DNA restriction-modification system"/>
    <property type="evidence" value="ECO:0007669"/>
    <property type="project" value="UniProtKB-KW"/>
</dbReference>
<dbReference type="EMBL" id="QVNQ01000007">
    <property type="protein sequence ID" value="RFS83075.1"/>
    <property type="molecule type" value="Genomic_DNA"/>
</dbReference>
<dbReference type="Pfam" id="PF01420">
    <property type="entry name" value="Methylase_S"/>
    <property type="match status" value="1"/>
</dbReference>
<evidence type="ECO:0000256" key="3">
    <source>
        <dbReference type="ARBA" id="ARBA00023125"/>
    </source>
</evidence>
<dbReference type="InterPro" id="IPR044946">
    <property type="entry name" value="Restrct_endonuc_typeI_TRD_sf"/>
</dbReference>
<evidence type="ECO:0000256" key="2">
    <source>
        <dbReference type="ARBA" id="ARBA00022747"/>
    </source>
</evidence>
<keyword evidence="5" id="KW-0540">Nuclease</keyword>
<protein>
    <submittedName>
        <fullName evidence="5">Restriction endonuclease subunit S</fullName>
    </submittedName>
</protein>
<sequence>MVDATPRLLGDLVDFANGKAKPPGGSGGGAYTTYGANGVIGRTGLSNADPHTTIVGRVGSYCGAVHYSRDRCWVTDNAIIATAKDGVNPRYVYYLLKRLDLNRYRIGSGQPLLTQGILSRLAVAPTARAEQDSAASLLGALDDKIAVNDRIADLADQVVRARYEELAATATESIRIGRLGSAVTANVPAGRIRADENYIALEHMPKRNMWLSTWTAASASTSAKRRFEPGDVLFGRLRPYFHKVGLAFVGGVASTDILVVRPERDVHRSWLLAALSSDDVVAHASAVSEGTRMPRAKWPDIAAYEVPWPGVDRARRFDELVKPLVVRVEAAMTENRILVDLRDTLLPVLIPLTGPINALRNALADFSVNGDGSV</sequence>
<feature type="domain" description="Type I restriction modification DNA specificity" evidence="4">
    <location>
        <begin position="9"/>
        <end position="150"/>
    </location>
</feature>
<keyword evidence="3" id="KW-0238">DNA-binding</keyword>
<proteinExistence type="inferred from homology"/>
<comment type="caution">
    <text evidence="5">The sequence shown here is derived from an EMBL/GenBank/DDBJ whole genome shotgun (WGS) entry which is preliminary data.</text>
</comment>
<dbReference type="InterPro" id="IPR052021">
    <property type="entry name" value="Type-I_RS_S_subunit"/>
</dbReference>
<dbReference type="PANTHER" id="PTHR30408">
    <property type="entry name" value="TYPE-1 RESTRICTION ENZYME ECOKI SPECIFICITY PROTEIN"/>
    <property type="match status" value="1"/>
</dbReference>
<keyword evidence="2" id="KW-0680">Restriction system</keyword>
<keyword evidence="5" id="KW-0255">Endonuclease</keyword>
<organism evidence="5 6">
    <name type="scientific">Actinomadura spongiicola</name>
    <dbReference type="NCBI Taxonomy" id="2303421"/>
    <lineage>
        <taxon>Bacteria</taxon>
        <taxon>Bacillati</taxon>
        <taxon>Actinomycetota</taxon>
        <taxon>Actinomycetes</taxon>
        <taxon>Streptosporangiales</taxon>
        <taxon>Thermomonosporaceae</taxon>
        <taxon>Actinomadura</taxon>
    </lineage>
</organism>
<dbReference type="GO" id="GO:0004519">
    <property type="term" value="F:endonuclease activity"/>
    <property type="evidence" value="ECO:0007669"/>
    <property type="project" value="UniProtKB-KW"/>
</dbReference>
<accession>A0A372GCG2</accession>
<dbReference type="PANTHER" id="PTHR30408:SF13">
    <property type="entry name" value="TYPE I RESTRICTION ENZYME HINDI SPECIFICITY SUBUNIT"/>
    <property type="match status" value="1"/>
</dbReference>
<dbReference type="Gene3D" id="3.90.220.20">
    <property type="entry name" value="DNA methylase specificity domains"/>
    <property type="match status" value="2"/>
</dbReference>
<keyword evidence="5" id="KW-0378">Hydrolase</keyword>
<dbReference type="GO" id="GO:0003677">
    <property type="term" value="F:DNA binding"/>
    <property type="evidence" value="ECO:0007669"/>
    <property type="project" value="UniProtKB-KW"/>
</dbReference>
<dbReference type="SUPFAM" id="SSF116734">
    <property type="entry name" value="DNA methylase specificity domain"/>
    <property type="match status" value="2"/>
</dbReference>